<dbReference type="CDD" id="cd05387">
    <property type="entry name" value="BY-kinase"/>
    <property type="match status" value="1"/>
</dbReference>
<proteinExistence type="inferred from homology"/>
<keyword evidence="11" id="KW-0808">Transferase</keyword>
<feature type="domain" description="Polysaccharide chain length determinant N-terminal" evidence="10">
    <location>
        <begin position="2"/>
        <end position="58"/>
    </location>
</feature>
<evidence type="ECO:0000256" key="6">
    <source>
        <dbReference type="ARBA" id="ARBA00022840"/>
    </source>
</evidence>
<dbReference type="Gene3D" id="3.40.50.300">
    <property type="entry name" value="P-loop containing nucleotide triphosphate hydrolases"/>
    <property type="match status" value="1"/>
</dbReference>
<keyword evidence="6" id="KW-0067">ATP-binding</keyword>
<dbReference type="NCBIfam" id="TIGR01007">
    <property type="entry name" value="eps_fam"/>
    <property type="match status" value="1"/>
</dbReference>
<comment type="subcellular location">
    <subcellularLocation>
        <location evidence="1">Cell membrane</location>
        <topology evidence="1">Multi-pass membrane protein</topology>
    </subcellularLocation>
</comment>
<dbReference type="PANTHER" id="PTHR32309:SF13">
    <property type="entry name" value="FERRIC ENTEROBACTIN TRANSPORT PROTEIN FEPE"/>
    <property type="match status" value="1"/>
</dbReference>
<evidence type="ECO:0000256" key="2">
    <source>
        <dbReference type="ARBA" id="ARBA00006683"/>
    </source>
</evidence>
<evidence type="ECO:0000256" key="7">
    <source>
        <dbReference type="ARBA" id="ARBA00022989"/>
    </source>
</evidence>
<evidence type="ECO:0000256" key="5">
    <source>
        <dbReference type="ARBA" id="ARBA00022741"/>
    </source>
</evidence>
<dbReference type="InterPro" id="IPR005702">
    <property type="entry name" value="Wzc-like_C"/>
</dbReference>
<comment type="similarity">
    <text evidence="2">Belongs to the CpsC/CapA family.</text>
</comment>
<dbReference type="Pfam" id="PF02706">
    <property type="entry name" value="Wzz"/>
    <property type="match status" value="1"/>
</dbReference>
<evidence type="ECO:0000259" key="10">
    <source>
        <dbReference type="Pfam" id="PF02706"/>
    </source>
</evidence>
<dbReference type="SUPFAM" id="SSF52540">
    <property type="entry name" value="P-loop containing nucleoside triphosphate hydrolases"/>
    <property type="match status" value="1"/>
</dbReference>
<protein>
    <submittedName>
        <fullName evidence="11">Polysaccharide biosynthesis tyrosine autokinase</fullName>
        <ecNumber evidence="11">2.7.10.2</ecNumber>
    </submittedName>
</protein>
<name>A0A6I3LWI2_9MICO</name>
<dbReference type="InterPro" id="IPR050445">
    <property type="entry name" value="Bact_polysacc_biosynth/exp"/>
</dbReference>
<sequence>MELRDYLRGLRRHWLAIALMTLLGIGTAYGWSLLQTPVYEATASGVVQAKTEYENGQLLNDDSSARLKVPTLIDMAGWEEVAERVIDDLGLTESPASVASRITVENPQSTAIIRFTAQASTPQEAAALAQAWIDALAATVAVVDGEDTPTEISIYAAAAATVPTVPVFPDTRTALIVGGVLGLGAGIAFALTRTASDRRVRATDDVESKLHVPVMGVIPSSNALTGASKLLTDTAGERAFPVAEALRSLRTNLRFMDVDNPPRKIVVSSPLPGDGKSTIACNLALTLARSGEPVVLVDGDLRRPTVATNLELPGGAGLSDVLTGRAAVADVLQRTPHDPHLLVLAAGTIPPNPSEVLGSARMRQLLEDLAKHATVIIDAPPLLAVTDGAVLTQQADGALLVVGVGKTNYDFVEKALDAVHKANGRALGLVLNKVPRKGGDASPYASAAYVQEYVKGESRKRSSTRAAAESA</sequence>
<dbReference type="GO" id="GO:0004715">
    <property type="term" value="F:non-membrane spanning protein tyrosine kinase activity"/>
    <property type="evidence" value="ECO:0007669"/>
    <property type="project" value="UniProtKB-EC"/>
</dbReference>
<evidence type="ECO:0000256" key="3">
    <source>
        <dbReference type="ARBA" id="ARBA00022475"/>
    </source>
</evidence>
<keyword evidence="8 9" id="KW-0472">Membrane</keyword>
<keyword evidence="3" id="KW-1003">Cell membrane</keyword>
<reference evidence="11 12" key="1">
    <citation type="submission" date="2019-11" db="EMBL/GenBank/DDBJ databases">
        <title>Agromyces kandeliae sp. nov., isolated from mangrove soil.</title>
        <authorList>
            <person name="Wang R."/>
        </authorList>
    </citation>
    <scope>NUCLEOTIDE SEQUENCE [LARGE SCALE GENOMIC DNA]</scope>
    <source>
        <strain evidence="11 12">JCM 11433</strain>
    </source>
</reference>
<dbReference type="Proteomes" id="UP000433071">
    <property type="component" value="Unassembled WGS sequence"/>
</dbReference>
<evidence type="ECO:0000313" key="11">
    <source>
        <dbReference type="EMBL" id="MTH66900.1"/>
    </source>
</evidence>
<evidence type="ECO:0000256" key="1">
    <source>
        <dbReference type="ARBA" id="ARBA00004651"/>
    </source>
</evidence>
<keyword evidence="12" id="KW-1185">Reference proteome</keyword>
<dbReference type="EC" id="2.7.10.2" evidence="11"/>
<dbReference type="InterPro" id="IPR027417">
    <property type="entry name" value="P-loop_NTPase"/>
</dbReference>
<comment type="caution">
    <text evidence="11">The sequence shown here is derived from an EMBL/GenBank/DDBJ whole genome shotgun (WGS) entry which is preliminary data.</text>
</comment>
<dbReference type="InterPro" id="IPR003856">
    <property type="entry name" value="LPS_length_determ_N"/>
</dbReference>
<gene>
    <name evidence="11" type="ORF">GJ743_00770</name>
</gene>
<evidence type="ECO:0000256" key="8">
    <source>
        <dbReference type="ARBA" id="ARBA00023136"/>
    </source>
</evidence>
<dbReference type="OrthoDB" id="9812433at2"/>
<feature type="transmembrane region" description="Helical" evidence="9">
    <location>
        <begin position="173"/>
        <end position="191"/>
    </location>
</feature>
<dbReference type="GO" id="GO:0005524">
    <property type="term" value="F:ATP binding"/>
    <property type="evidence" value="ECO:0007669"/>
    <property type="project" value="UniProtKB-KW"/>
</dbReference>
<keyword evidence="4 9" id="KW-0812">Transmembrane</keyword>
<organism evidence="11 12">
    <name type="scientific">Agromyces bracchium</name>
    <dbReference type="NCBI Taxonomy" id="88376"/>
    <lineage>
        <taxon>Bacteria</taxon>
        <taxon>Bacillati</taxon>
        <taxon>Actinomycetota</taxon>
        <taxon>Actinomycetes</taxon>
        <taxon>Micrococcales</taxon>
        <taxon>Microbacteriaceae</taxon>
        <taxon>Agromyces</taxon>
    </lineage>
</organism>
<evidence type="ECO:0000256" key="9">
    <source>
        <dbReference type="SAM" id="Phobius"/>
    </source>
</evidence>
<dbReference type="InterPro" id="IPR033756">
    <property type="entry name" value="YlxH/NBP35"/>
</dbReference>
<keyword evidence="11" id="KW-0418">Kinase</keyword>
<keyword evidence="7 9" id="KW-1133">Transmembrane helix</keyword>
<keyword evidence="5" id="KW-0547">Nucleotide-binding</keyword>
<dbReference type="EMBL" id="WMLB01000003">
    <property type="protein sequence ID" value="MTH66900.1"/>
    <property type="molecule type" value="Genomic_DNA"/>
</dbReference>
<feature type="transmembrane region" description="Helical" evidence="9">
    <location>
        <begin position="12"/>
        <end position="31"/>
    </location>
</feature>
<dbReference type="Pfam" id="PF10609">
    <property type="entry name" value="ParA"/>
    <property type="match status" value="1"/>
</dbReference>
<dbReference type="RefSeq" id="WP_155050034.1">
    <property type="nucleotide sequence ID" value="NZ_BAAAIB010000001.1"/>
</dbReference>
<dbReference type="GO" id="GO:0005886">
    <property type="term" value="C:plasma membrane"/>
    <property type="evidence" value="ECO:0007669"/>
    <property type="project" value="UniProtKB-SubCell"/>
</dbReference>
<accession>A0A6I3LWI2</accession>
<evidence type="ECO:0000313" key="12">
    <source>
        <dbReference type="Proteomes" id="UP000433071"/>
    </source>
</evidence>
<dbReference type="AlphaFoldDB" id="A0A6I3LWI2"/>
<dbReference type="PANTHER" id="PTHR32309">
    <property type="entry name" value="TYROSINE-PROTEIN KINASE"/>
    <property type="match status" value="1"/>
</dbReference>
<evidence type="ECO:0000256" key="4">
    <source>
        <dbReference type="ARBA" id="ARBA00022692"/>
    </source>
</evidence>